<dbReference type="InterPro" id="IPR036852">
    <property type="entry name" value="Peptidase_S8/S53_dom_sf"/>
</dbReference>
<accession>A0A2N5J0K0</accession>
<feature type="chain" id="PRO_5014820779" evidence="2">
    <location>
        <begin position="36"/>
        <end position="212"/>
    </location>
</feature>
<dbReference type="PROSITE" id="PS51892">
    <property type="entry name" value="SUBTILASE"/>
    <property type="match status" value="1"/>
</dbReference>
<dbReference type="Gene3D" id="3.40.50.200">
    <property type="entry name" value="Peptidase S8/S53 domain"/>
    <property type="match status" value="1"/>
</dbReference>
<organism evidence="4 5">
    <name type="scientific">Bifidobacterium parmae</name>
    <dbReference type="NCBI Taxonomy" id="361854"/>
    <lineage>
        <taxon>Bacteria</taxon>
        <taxon>Bacillati</taxon>
        <taxon>Actinomycetota</taxon>
        <taxon>Actinomycetes</taxon>
        <taxon>Bifidobacteriales</taxon>
        <taxon>Bifidobacteriaceae</taxon>
        <taxon>Bifidobacterium</taxon>
    </lineage>
</organism>
<dbReference type="GO" id="GO:0004252">
    <property type="term" value="F:serine-type endopeptidase activity"/>
    <property type="evidence" value="ECO:0007669"/>
    <property type="project" value="InterPro"/>
</dbReference>
<feature type="signal peptide" evidence="2">
    <location>
        <begin position="1"/>
        <end position="35"/>
    </location>
</feature>
<keyword evidence="5" id="KW-1185">Reference proteome</keyword>
<evidence type="ECO:0000313" key="5">
    <source>
        <dbReference type="Proteomes" id="UP000235034"/>
    </source>
</evidence>
<comment type="caution">
    <text evidence="4">The sequence shown here is derived from an EMBL/GenBank/DDBJ whole genome shotgun (WGS) entry which is preliminary data.</text>
</comment>
<name>A0A2N5J0K0_9BIFI</name>
<keyword evidence="2" id="KW-0732">Signal</keyword>
<comment type="caution">
    <text evidence="1">Lacks conserved residue(s) required for the propagation of feature annotation.</text>
</comment>
<dbReference type="GO" id="GO:0006508">
    <property type="term" value="P:proteolysis"/>
    <property type="evidence" value="ECO:0007669"/>
    <property type="project" value="InterPro"/>
</dbReference>
<comment type="similarity">
    <text evidence="1">Belongs to the peptidase S8 family.</text>
</comment>
<protein>
    <submittedName>
        <fullName evidence="4">Peptidase subtilase</fullName>
    </submittedName>
</protein>
<dbReference type="InterPro" id="IPR000209">
    <property type="entry name" value="Peptidase_S8/S53_dom"/>
</dbReference>
<reference evidence="4 5" key="1">
    <citation type="submission" date="2017-07" db="EMBL/GenBank/DDBJ databases">
        <title>Bifidobacterium novel species.</title>
        <authorList>
            <person name="Lugli G.A."/>
            <person name="Milani C."/>
            <person name="Duranti S."/>
            <person name="Mangifesta M."/>
        </authorList>
    </citation>
    <scope>NUCLEOTIDE SEQUENCE [LARGE SCALE GENOMIC DNA]</scope>
    <source>
        <strain evidence="4 5">77</strain>
    </source>
</reference>
<sequence>MATTLERGLRRLVRAATCAVAFAACLGMVAPSAYAEEPGRWPVENDVVRNAWKQGIDGSGVKVAVLDDQPIGDYPGLADADITYQVGSFREWDSEKRVKTQCIINGKPMTASLRRGEDSWQYTHGTDMLTWIAGNGKDYDGKTGVLGAAPKAKLLSIANGRAVKGVAQLMGCGTDKTDWAASEPGVDEATAVKWGGAHHQSLAEQGSDIRCL</sequence>
<evidence type="ECO:0000313" key="4">
    <source>
        <dbReference type="EMBL" id="PLS27735.1"/>
    </source>
</evidence>
<dbReference type="SUPFAM" id="SSF52743">
    <property type="entry name" value="Subtilisin-like"/>
    <property type="match status" value="1"/>
</dbReference>
<evidence type="ECO:0000256" key="2">
    <source>
        <dbReference type="SAM" id="SignalP"/>
    </source>
</evidence>
<dbReference type="AlphaFoldDB" id="A0A2N5J0K0"/>
<proteinExistence type="inferred from homology"/>
<dbReference type="EMBL" id="NMWT01000020">
    <property type="protein sequence ID" value="PLS27735.1"/>
    <property type="molecule type" value="Genomic_DNA"/>
</dbReference>
<dbReference type="Proteomes" id="UP000235034">
    <property type="component" value="Unassembled WGS sequence"/>
</dbReference>
<dbReference type="Pfam" id="PF00082">
    <property type="entry name" value="Peptidase_S8"/>
    <property type="match status" value="1"/>
</dbReference>
<dbReference type="RefSeq" id="WP_101622535.1">
    <property type="nucleotide sequence ID" value="NZ_NMWT01000020.1"/>
</dbReference>
<feature type="domain" description="Peptidase S8/S53" evidence="3">
    <location>
        <begin position="58"/>
        <end position="157"/>
    </location>
</feature>
<gene>
    <name evidence="4" type="ORF">Uis4E_1421</name>
</gene>
<evidence type="ECO:0000256" key="1">
    <source>
        <dbReference type="PROSITE-ProRule" id="PRU01240"/>
    </source>
</evidence>
<evidence type="ECO:0000259" key="3">
    <source>
        <dbReference type="Pfam" id="PF00082"/>
    </source>
</evidence>
<dbReference type="PROSITE" id="PS51257">
    <property type="entry name" value="PROKAR_LIPOPROTEIN"/>
    <property type="match status" value="1"/>
</dbReference>